<evidence type="ECO:0000313" key="3">
    <source>
        <dbReference type="Proteomes" id="UP000183760"/>
    </source>
</evidence>
<dbReference type="Proteomes" id="UP000321514">
    <property type="component" value="Unassembled WGS sequence"/>
</dbReference>
<dbReference type="AlphaFoldDB" id="A0A511SVN2"/>
<name>A0A511SVN2_MYXFU</name>
<dbReference type="STRING" id="1334629.MFUL124B02_05210"/>
<comment type="caution">
    <text evidence="1">The sequence shown here is derived from an EMBL/GenBank/DDBJ whole genome shotgun (WGS) entry which is preliminary data.</text>
</comment>
<dbReference type="EMBL" id="BJXR01000010">
    <property type="protein sequence ID" value="GEN05607.1"/>
    <property type="molecule type" value="Genomic_DNA"/>
</dbReference>
<keyword evidence="3" id="KW-1185">Reference proteome</keyword>
<proteinExistence type="predicted"/>
<sequence>MRRIGLLMGVLGCAGCATLTRGLDTQLNPETGEYETPTHETVYLAPPEDAMMMARRVLEEQRYDVMEKEGGLELFSSAHEPGKNRNGLRNHERYYVKGERLGPRQTLIRVFRLSYSEMENLIEETPKQIGDMTSRDSQLSLEETEHAFDARSEAHLSAPPARHNALRTIAMRNPFPNAPGLERFRYVRGYRDLDVEQTLLARMEMVPALELVGGNAPVSMRSVMMEGWGEAGDASAAAPDCGEPVEGAASLLSAGGVVLMADPLGTQELPSAALRMLCEATAQGLPVTLALSVPASEQPLLTRYLASEGTSQDAQELLRESAFWRRAHQDGRSSRAMLWLVEQARRLRASGKDVALAAIDADKAQGNEREAQLAANLLSFQSQRAQAWTLVLTGSVHARTTKVDWDGDLEPMGARVAKALPSVRALDVGFQRGTQFACRYSVWDDVECNVFGISPTLQARQSSKQRPGVALASEARADGFHGRLYLGTLNASPPALQSQSHVAHSAPARK</sequence>
<dbReference type="RefSeq" id="WP_046717427.1">
    <property type="nucleotide sequence ID" value="NZ_BJXR01000010.1"/>
</dbReference>
<reference evidence="1 4" key="2">
    <citation type="submission" date="2019-07" db="EMBL/GenBank/DDBJ databases">
        <title>Whole genome shotgun sequence of Myxococcus fulvus NBRC 100333.</title>
        <authorList>
            <person name="Hosoyama A."/>
            <person name="Uohara A."/>
            <person name="Ohji S."/>
            <person name="Ichikawa N."/>
        </authorList>
    </citation>
    <scope>NUCLEOTIDE SEQUENCE [LARGE SCALE GENOMIC DNA]</scope>
    <source>
        <strain evidence="1 4">NBRC 100333</strain>
    </source>
</reference>
<evidence type="ECO:0000313" key="2">
    <source>
        <dbReference type="EMBL" id="SET01660.1"/>
    </source>
</evidence>
<accession>A0A511SVN2</accession>
<dbReference type="EMBL" id="FOIB01000001">
    <property type="protein sequence ID" value="SET01660.1"/>
    <property type="molecule type" value="Genomic_DNA"/>
</dbReference>
<gene>
    <name evidence="1" type="ORF">MFU01_06440</name>
    <name evidence="2" type="ORF">SAMN05443572_101848</name>
</gene>
<protein>
    <submittedName>
        <fullName evidence="1">Uncharacterized protein</fullName>
    </submittedName>
</protein>
<reference evidence="2 3" key="1">
    <citation type="submission" date="2016-10" db="EMBL/GenBank/DDBJ databases">
        <authorList>
            <person name="Varghese N."/>
            <person name="Submissions S."/>
        </authorList>
    </citation>
    <scope>NUCLEOTIDE SEQUENCE [LARGE SCALE GENOMIC DNA]</scope>
    <source>
        <strain evidence="2 3">DSM 16525</strain>
    </source>
</reference>
<organism evidence="1 4">
    <name type="scientific">Myxococcus fulvus</name>
    <dbReference type="NCBI Taxonomy" id="33"/>
    <lineage>
        <taxon>Bacteria</taxon>
        <taxon>Pseudomonadati</taxon>
        <taxon>Myxococcota</taxon>
        <taxon>Myxococcia</taxon>
        <taxon>Myxococcales</taxon>
        <taxon>Cystobacterineae</taxon>
        <taxon>Myxococcaceae</taxon>
        <taxon>Myxococcus</taxon>
    </lineage>
</organism>
<dbReference type="OrthoDB" id="5378766at2"/>
<dbReference type="Proteomes" id="UP000183760">
    <property type="component" value="Unassembled WGS sequence"/>
</dbReference>
<evidence type="ECO:0000313" key="4">
    <source>
        <dbReference type="Proteomes" id="UP000321514"/>
    </source>
</evidence>
<evidence type="ECO:0000313" key="1">
    <source>
        <dbReference type="EMBL" id="GEN05607.1"/>
    </source>
</evidence>